<organism evidence="2 3">
    <name type="scientific">Longispora fulva</name>
    <dbReference type="NCBI Taxonomy" id="619741"/>
    <lineage>
        <taxon>Bacteria</taxon>
        <taxon>Bacillati</taxon>
        <taxon>Actinomycetota</taxon>
        <taxon>Actinomycetes</taxon>
        <taxon>Micromonosporales</taxon>
        <taxon>Micromonosporaceae</taxon>
        <taxon>Longispora</taxon>
    </lineage>
</organism>
<evidence type="ECO:0000259" key="1">
    <source>
        <dbReference type="Pfam" id="PF01872"/>
    </source>
</evidence>
<dbReference type="PANTHER" id="PTHR38011:SF11">
    <property type="entry name" value="2,5-DIAMINO-6-RIBOSYLAMINO-4(3H)-PYRIMIDINONE 5'-PHOSPHATE REDUCTASE"/>
    <property type="match status" value="1"/>
</dbReference>
<dbReference type="Pfam" id="PF01872">
    <property type="entry name" value="RibD_C"/>
    <property type="match status" value="1"/>
</dbReference>
<dbReference type="InterPro" id="IPR050765">
    <property type="entry name" value="Riboflavin_Biosynth_HTPR"/>
</dbReference>
<accession>A0A8J7GGZ2</accession>
<comment type="caution">
    <text evidence="2">The sequence shown here is derived from an EMBL/GenBank/DDBJ whole genome shotgun (WGS) entry which is preliminary data.</text>
</comment>
<dbReference type="InterPro" id="IPR024072">
    <property type="entry name" value="DHFR-like_dom_sf"/>
</dbReference>
<dbReference type="RefSeq" id="WP_197003799.1">
    <property type="nucleotide sequence ID" value="NZ_BONS01000016.1"/>
</dbReference>
<reference evidence="2" key="1">
    <citation type="submission" date="2020-11" db="EMBL/GenBank/DDBJ databases">
        <title>Sequencing the genomes of 1000 actinobacteria strains.</title>
        <authorList>
            <person name="Klenk H.-P."/>
        </authorList>
    </citation>
    <scope>NUCLEOTIDE SEQUENCE</scope>
    <source>
        <strain evidence="2">DSM 45356</strain>
    </source>
</reference>
<dbReference type="SUPFAM" id="SSF53597">
    <property type="entry name" value="Dihydrofolate reductase-like"/>
    <property type="match status" value="1"/>
</dbReference>
<keyword evidence="3" id="KW-1185">Reference proteome</keyword>
<dbReference type="InterPro" id="IPR002734">
    <property type="entry name" value="RibDG_C"/>
</dbReference>
<proteinExistence type="predicted"/>
<dbReference type="GO" id="GO:0008703">
    <property type="term" value="F:5-amino-6-(5-phosphoribosylamino)uracil reductase activity"/>
    <property type="evidence" value="ECO:0007669"/>
    <property type="project" value="InterPro"/>
</dbReference>
<name>A0A8J7GGZ2_9ACTN</name>
<gene>
    <name evidence="2" type="ORF">IW245_003074</name>
</gene>
<sequence length="187" mass="19743">MRKLTYFVGTTVDGFIAGPEDQVDHYVVSPEVVGFLSTEYPETLPTHVRSALGVDAPGTRFDTVVMGRRTYQPGLDAGFTSPYGHLRQYVASSEAESPDPAVTFTADPLATVRALKAEDGAGIWLAGGSGLAGALLSEIDELVVKVYPVVSGTGVPLLSAAFRPSVLRLTGNRQLGDGTVVLSYALR</sequence>
<dbReference type="Proteomes" id="UP000622552">
    <property type="component" value="Unassembled WGS sequence"/>
</dbReference>
<evidence type="ECO:0000313" key="2">
    <source>
        <dbReference type="EMBL" id="MBG6136880.1"/>
    </source>
</evidence>
<dbReference type="EMBL" id="JADOUF010000001">
    <property type="protein sequence ID" value="MBG6136880.1"/>
    <property type="molecule type" value="Genomic_DNA"/>
</dbReference>
<feature type="domain" description="Bacterial bifunctional deaminase-reductase C-terminal" evidence="1">
    <location>
        <begin position="3"/>
        <end position="180"/>
    </location>
</feature>
<dbReference type="Gene3D" id="3.40.430.10">
    <property type="entry name" value="Dihydrofolate Reductase, subunit A"/>
    <property type="match status" value="1"/>
</dbReference>
<dbReference type="PANTHER" id="PTHR38011">
    <property type="entry name" value="DIHYDROFOLATE REDUCTASE FAMILY PROTEIN (AFU_ORTHOLOGUE AFUA_8G06820)"/>
    <property type="match status" value="1"/>
</dbReference>
<protein>
    <submittedName>
        <fullName evidence="2">Dihydrofolate reductase</fullName>
    </submittedName>
</protein>
<dbReference type="GO" id="GO:0009231">
    <property type="term" value="P:riboflavin biosynthetic process"/>
    <property type="evidence" value="ECO:0007669"/>
    <property type="project" value="InterPro"/>
</dbReference>
<evidence type="ECO:0000313" key="3">
    <source>
        <dbReference type="Proteomes" id="UP000622552"/>
    </source>
</evidence>
<dbReference type="AlphaFoldDB" id="A0A8J7GGZ2"/>